<dbReference type="OrthoDB" id="913267at2759"/>
<dbReference type="AlphaFoldDB" id="A0A9Q1QF53"/>
<comment type="caution">
    <text evidence="1">The sequence shown here is derived from an EMBL/GenBank/DDBJ whole genome shotgun (WGS) entry which is preliminary data.</text>
</comment>
<organism evidence="1 2">
    <name type="scientific">Carnegiea gigantea</name>
    <dbReference type="NCBI Taxonomy" id="171969"/>
    <lineage>
        <taxon>Eukaryota</taxon>
        <taxon>Viridiplantae</taxon>
        <taxon>Streptophyta</taxon>
        <taxon>Embryophyta</taxon>
        <taxon>Tracheophyta</taxon>
        <taxon>Spermatophyta</taxon>
        <taxon>Magnoliopsida</taxon>
        <taxon>eudicotyledons</taxon>
        <taxon>Gunneridae</taxon>
        <taxon>Pentapetalae</taxon>
        <taxon>Caryophyllales</taxon>
        <taxon>Cactineae</taxon>
        <taxon>Cactaceae</taxon>
        <taxon>Cactoideae</taxon>
        <taxon>Echinocereeae</taxon>
        <taxon>Carnegiea</taxon>
    </lineage>
</organism>
<proteinExistence type="predicted"/>
<accession>A0A9Q1QF53</accession>
<evidence type="ECO:0000313" key="2">
    <source>
        <dbReference type="Proteomes" id="UP001153076"/>
    </source>
</evidence>
<reference evidence="1" key="1">
    <citation type="submission" date="2022-04" db="EMBL/GenBank/DDBJ databases">
        <title>Carnegiea gigantea Genome sequencing and assembly v2.</title>
        <authorList>
            <person name="Copetti D."/>
            <person name="Sanderson M.J."/>
            <person name="Burquez A."/>
            <person name="Wojciechowski M.F."/>
        </authorList>
    </citation>
    <scope>NUCLEOTIDE SEQUENCE</scope>
    <source>
        <strain evidence="1">SGP5-SGP5p</strain>
        <tissue evidence="1">Aerial part</tissue>
    </source>
</reference>
<evidence type="ECO:0000313" key="1">
    <source>
        <dbReference type="EMBL" id="KAJ8438300.1"/>
    </source>
</evidence>
<evidence type="ECO:0008006" key="3">
    <source>
        <dbReference type="Google" id="ProtNLM"/>
    </source>
</evidence>
<keyword evidence="2" id="KW-1185">Reference proteome</keyword>
<dbReference type="EMBL" id="JAKOGI010000260">
    <property type="protein sequence ID" value="KAJ8438300.1"/>
    <property type="molecule type" value="Genomic_DNA"/>
</dbReference>
<name>A0A9Q1QF53_9CARY</name>
<dbReference type="Proteomes" id="UP001153076">
    <property type="component" value="Unassembled WGS sequence"/>
</dbReference>
<gene>
    <name evidence="1" type="ORF">Cgig2_015043</name>
</gene>
<protein>
    <recommendedName>
        <fullName evidence="3">Aminotransferase-like plant mobile domain-containing protein</fullName>
    </recommendedName>
</protein>
<sequence>MKFAAELKFAAKAKAGLFRIITFMDKTTSGRQYLHIQPSENDVDGEETKLPIRNSITSLCKSNCVGGPPSLSWWSTENLKTGETFLLSSYVKIKENLPSFQLLHYEIETQQCKYHVSRKSDEDNWIPHPVMLSSIVDAGPHGWVDCQVIFDELGVATGQCTETFLAAFLSCWLALTDVGCICLGTFSVTLFMALGVGYYLPTTILASVYKGLNEISCSSHPGRGGGYFPTHFLYAWLAKNFDAYELAGKTSSSPSMVKFSGIGRAKSFQLEESRELISSGRTLTRYGTGSQVLLPGDAIYSREIPLVHFVNGGPRCLFPRLVAHMLVILRGNKVIYLTRTFQLMKANLLLTQPVEPFVPPMEDGSSRVKILRIGVVILATPISAIPIQSIAPLPQPSVETVIELPPEDAESIMDILDAEPNPAECMGVSDDVNFNEELARLSREVFDPWMMMMMGSSPFAESMLVHWYLAHSTL</sequence>